<organism evidence="2 4">
    <name type="scientific">Porphyra umbilicalis</name>
    <name type="common">Purple laver</name>
    <name type="synonym">Red alga</name>
    <dbReference type="NCBI Taxonomy" id="2786"/>
    <lineage>
        <taxon>Eukaryota</taxon>
        <taxon>Rhodophyta</taxon>
        <taxon>Bangiophyceae</taxon>
        <taxon>Bangiales</taxon>
        <taxon>Bangiaceae</taxon>
        <taxon>Porphyra</taxon>
    </lineage>
</organism>
<name>A0A1X6NTG0_PORUM</name>
<feature type="region of interest" description="Disordered" evidence="1">
    <location>
        <begin position="44"/>
        <end position="70"/>
    </location>
</feature>
<keyword evidence="4" id="KW-1185">Reference proteome</keyword>
<dbReference type="EMBL" id="KV919100">
    <property type="protein sequence ID" value="OSX71902.1"/>
    <property type="molecule type" value="Genomic_DNA"/>
</dbReference>
<proteinExistence type="predicted"/>
<feature type="compositionally biased region" description="Polar residues" evidence="1">
    <location>
        <begin position="45"/>
        <end position="56"/>
    </location>
</feature>
<evidence type="ECO:0000256" key="1">
    <source>
        <dbReference type="SAM" id="MobiDB-lite"/>
    </source>
</evidence>
<reference evidence="2 4" key="1">
    <citation type="submission" date="2017-03" db="EMBL/GenBank/DDBJ databases">
        <title>WGS assembly of Porphyra umbilicalis.</title>
        <authorList>
            <person name="Brawley S.H."/>
            <person name="Blouin N.A."/>
            <person name="Ficko-Blean E."/>
            <person name="Wheeler G.L."/>
            <person name="Lohr M."/>
            <person name="Goodson H.V."/>
            <person name="Jenkins J.W."/>
            <person name="Blaby-Haas C.E."/>
            <person name="Helliwell K.E."/>
            <person name="Chan C."/>
            <person name="Marriage T."/>
            <person name="Bhattacharya D."/>
            <person name="Klein A.S."/>
            <person name="Badis Y."/>
            <person name="Brodie J."/>
            <person name="Cao Y."/>
            <person name="Collen J."/>
            <person name="Dittami S.M."/>
            <person name="Gachon C.M."/>
            <person name="Green B.R."/>
            <person name="Karpowicz S."/>
            <person name="Kim J.W."/>
            <person name="Kudahl U."/>
            <person name="Lin S."/>
            <person name="Michel G."/>
            <person name="Mittag M."/>
            <person name="Olson B.J."/>
            <person name="Pangilinan J."/>
            <person name="Peng Y."/>
            <person name="Qiu H."/>
            <person name="Shu S."/>
            <person name="Singer J.T."/>
            <person name="Smith A.G."/>
            <person name="Sprecher B.N."/>
            <person name="Wagner V."/>
            <person name="Wang W."/>
            <person name="Wang Z.-Y."/>
            <person name="Yan J."/>
            <person name="Yarish C."/>
            <person name="Zoeuner-Riek S."/>
            <person name="Zhuang Y."/>
            <person name="Zou Y."/>
            <person name="Lindquist E.A."/>
            <person name="Grimwood J."/>
            <person name="Barry K."/>
            <person name="Rokhsar D.S."/>
            <person name="Schmutz J."/>
            <person name="Stiller J.W."/>
            <person name="Grossman A.R."/>
            <person name="Prochnik S.E."/>
        </authorList>
    </citation>
    <scope>NUCLEOTIDE SEQUENCE [LARGE SCALE GENOMIC DNA]</scope>
    <source>
        <strain evidence="2">4086291</strain>
    </source>
</reference>
<evidence type="ECO:0000313" key="2">
    <source>
        <dbReference type="EMBL" id="OSX71902.1"/>
    </source>
</evidence>
<dbReference type="AlphaFoldDB" id="A0A1X6NTG0"/>
<dbReference type="Proteomes" id="UP000218209">
    <property type="component" value="Unassembled WGS sequence"/>
</dbReference>
<accession>A0A1X6NTG0</accession>
<protein>
    <submittedName>
        <fullName evidence="2">Uncharacterized protein</fullName>
    </submittedName>
</protein>
<sequence length="192" mass="20546">MSNTSAGGVCPLTGSGFKLIWTRPARAQTARACRRTLPALPQRASPCTSPSWTSEPRSPPIPRIGHRRRSCATRRTSMQPSPGWWSVSPPFRCCCCGSLPTSARGCTRRRTHLSASPSVPTRSRRPILAETPAKRLSPNPRSRRCAQRCAATAAPPAPRRAAPRAAVGGAPPHPHRAPLCASSLRGRPPLAS</sequence>
<evidence type="ECO:0000313" key="3">
    <source>
        <dbReference type="EMBL" id="OSX79335.1"/>
    </source>
</evidence>
<evidence type="ECO:0000313" key="4">
    <source>
        <dbReference type="Proteomes" id="UP000218209"/>
    </source>
</evidence>
<feature type="compositionally biased region" description="Low complexity" evidence="1">
    <location>
        <begin position="147"/>
        <end position="170"/>
    </location>
</feature>
<feature type="region of interest" description="Disordered" evidence="1">
    <location>
        <begin position="110"/>
        <end position="192"/>
    </location>
</feature>
<gene>
    <name evidence="3" type="ORF">BU14_0081s0015</name>
    <name evidence="2" type="ORF">BU14_0491s0010</name>
</gene>
<dbReference type="EMBL" id="KV918793">
    <property type="protein sequence ID" value="OSX79335.1"/>
    <property type="molecule type" value="Genomic_DNA"/>
</dbReference>